<keyword evidence="1" id="KW-0238">DNA-binding</keyword>
<protein>
    <submittedName>
        <fullName evidence="3">Helix-turn-helix domain-containing protein</fullName>
    </submittedName>
</protein>
<accession>A0A9D1VHS4</accession>
<organism evidence="3 4">
    <name type="scientific">Candidatus Limosilactobacillus merdigallinarum</name>
    <dbReference type="NCBI Taxonomy" id="2838652"/>
    <lineage>
        <taxon>Bacteria</taxon>
        <taxon>Bacillati</taxon>
        <taxon>Bacillota</taxon>
        <taxon>Bacilli</taxon>
        <taxon>Lactobacillales</taxon>
        <taxon>Lactobacillaceae</taxon>
        <taxon>Limosilactobacillus</taxon>
    </lineage>
</organism>
<name>A0A9D1VHS4_9LACO</name>
<reference evidence="3" key="2">
    <citation type="submission" date="2021-04" db="EMBL/GenBank/DDBJ databases">
        <authorList>
            <person name="Gilroy R."/>
        </authorList>
    </citation>
    <scope>NUCLEOTIDE SEQUENCE</scope>
    <source>
        <strain evidence="3">ChiSxjej3B15-572</strain>
    </source>
</reference>
<dbReference type="GO" id="GO:0005829">
    <property type="term" value="C:cytosol"/>
    <property type="evidence" value="ECO:0007669"/>
    <property type="project" value="TreeGrafter"/>
</dbReference>
<dbReference type="PANTHER" id="PTHR46797">
    <property type="entry name" value="HTH-TYPE TRANSCRIPTIONAL REGULATOR"/>
    <property type="match status" value="1"/>
</dbReference>
<dbReference type="GO" id="GO:0003677">
    <property type="term" value="F:DNA binding"/>
    <property type="evidence" value="ECO:0007669"/>
    <property type="project" value="UniProtKB-KW"/>
</dbReference>
<reference evidence="3" key="1">
    <citation type="journal article" date="2021" name="PeerJ">
        <title>Extensive microbial diversity within the chicken gut microbiome revealed by metagenomics and culture.</title>
        <authorList>
            <person name="Gilroy R."/>
            <person name="Ravi A."/>
            <person name="Getino M."/>
            <person name="Pursley I."/>
            <person name="Horton D.L."/>
            <person name="Alikhan N.F."/>
            <person name="Baker D."/>
            <person name="Gharbi K."/>
            <person name="Hall N."/>
            <person name="Watson M."/>
            <person name="Adriaenssens E.M."/>
            <person name="Foster-Nyarko E."/>
            <person name="Jarju S."/>
            <person name="Secka A."/>
            <person name="Antonio M."/>
            <person name="Oren A."/>
            <person name="Chaudhuri R.R."/>
            <person name="La Ragione R."/>
            <person name="Hildebrand F."/>
            <person name="Pallen M.J."/>
        </authorList>
    </citation>
    <scope>NUCLEOTIDE SEQUENCE</scope>
    <source>
        <strain evidence="3">ChiSxjej3B15-572</strain>
    </source>
</reference>
<dbReference type="Proteomes" id="UP000824231">
    <property type="component" value="Unassembled WGS sequence"/>
</dbReference>
<dbReference type="CDD" id="cd00093">
    <property type="entry name" value="HTH_XRE"/>
    <property type="match status" value="1"/>
</dbReference>
<dbReference type="PANTHER" id="PTHR46797:SF1">
    <property type="entry name" value="METHYLPHOSPHONATE SYNTHASE"/>
    <property type="match status" value="1"/>
</dbReference>
<evidence type="ECO:0000313" key="3">
    <source>
        <dbReference type="EMBL" id="HIX35276.1"/>
    </source>
</evidence>
<dbReference type="InterPro" id="IPR001387">
    <property type="entry name" value="Cro/C1-type_HTH"/>
</dbReference>
<dbReference type="InterPro" id="IPR050807">
    <property type="entry name" value="TransReg_Diox_bact_type"/>
</dbReference>
<dbReference type="AlphaFoldDB" id="A0A9D1VHS4"/>
<dbReference type="Gene3D" id="1.10.260.40">
    <property type="entry name" value="lambda repressor-like DNA-binding domains"/>
    <property type="match status" value="1"/>
</dbReference>
<proteinExistence type="predicted"/>
<dbReference type="SMART" id="SM00530">
    <property type="entry name" value="HTH_XRE"/>
    <property type="match status" value="1"/>
</dbReference>
<dbReference type="InterPro" id="IPR010982">
    <property type="entry name" value="Lambda_DNA-bd_dom_sf"/>
</dbReference>
<dbReference type="Pfam" id="PF01381">
    <property type="entry name" value="HTH_3"/>
    <property type="match status" value="1"/>
</dbReference>
<sequence length="117" mass="13408">MTQIHIGAKIRTRRLELHITQERLAEDSNSSINFISQLERGEKKNISLRKLEEIASALHITVIQLLNYGADEHVELTIQNSHLTHLPNTKQLFKYLLSLDTDDAESLSKSILDLLKH</sequence>
<dbReference type="EMBL" id="DXFH01000008">
    <property type="protein sequence ID" value="HIX35276.1"/>
    <property type="molecule type" value="Genomic_DNA"/>
</dbReference>
<evidence type="ECO:0000259" key="2">
    <source>
        <dbReference type="PROSITE" id="PS50943"/>
    </source>
</evidence>
<feature type="domain" description="HTH cro/C1-type" evidence="2">
    <location>
        <begin position="10"/>
        <end position="65"/>
    </location>
</feature>
<dbReference type="PROSITE" id="PS50943">
    <property type="entry name" value="HTH_CROC1"/>
    <property type="match status" value="1"/>
</dbReference>
<evidence type="ECO:0000256" key="1">
    <source>
        <dbReference type="ARBA" id="ARBA00023125"/>
    </source>
</evidence>
<dbReference type="SUPFAM" id="SSF47413">
    <property type="entry name" value="lambda repressor-like DNA-binding domains"/>
    <property type="match status" value="1"/>
</dbReference>
<dbReference type="GO" id="GO:0003700">
    <property type="term" value="F:DNA-binding transcription factor activity"/>
    <property type="evidence" value="ECO:0007669"/>
    <property type="project" value="TreeGrafter"/>
</dbReference>
<gene>
    <name evidence="3" type="ORF">H9856_02530</name>
</gene>
<comment type="caution">
    <text evidence="3">The sequence shown here is derived from an EMBL/GenBank/DDBJ whole genome shotgun (WGS) entry which is preliminary data.</text>
</comment>
<evidence type="ECO:0000313" key="4">
    <source>
        <dbReference type="Proteomes" id="UP000824231"/>
    </source>
</evidence>